<evidence type="ECO:0000256" key="4">
    <source>
        <dbReference type="ARBA" id="ARBA00023163"/>
    </source>
</evidence>
<dbReference type="Gene3D" id="3.40.190.290">
    <property type="match status" value="1"/>
</dbReference>
<dbReference type="InterPro" id="IPR000847">
    <property type="entry name" value="LysR_HTH_N"/>
</dbReference>
<comment type="caution">
    <text evidence="6">The sequence shown here is derived from an EMBL/GenBank/DDBJ whole genome shotgun (WGS) entry which is preliminary data.</text>
</comment>
<evidence type="ECO:0000313" key="6">
    <source>
        <dbReference type="EMBL" id="RVU20062.1"/>
    </source>
</evidence>
<evidence type="ECO:0000313" key="7">
    <source>
        <dbReference type="Proteomes" id="UP000286997"/>
    </source>
</evidence>
<dbReference type="GO" id="GO:0003700">
    <property type="term" value="F:DNA-binding transcription factor activity"/>
    <property type="evidence" value="ECO:0007669"/>
    <property type="project" value="InterPro"/>
</dbReference>
<dbReference type="Pfam" id="PF03466">
    <property type="entry name" value="LysR_substrate"/>
    <property type="match status" value="1"/>
</dbReference>
<dbReference type="InterPro" id="IPR005119">
    <property type="entry name" value="LysR_subst-bd"/>
</dbReference>
<dbReference type="Gene3D" id="1.10.10.10">
    <property type="entry name" value="Winged helix-like DNA-binding domain superfamily/Winged helix DNA-binding domain"/>
    <property type="match status" value="1"/>
</dbReference>
<dbReference type="EMBL" id="SACP01000004">
    <property type="protein sequence ID" value="RVU20062.1"/>
    <property type="molecule type" value="Genomic_DNA"/>
</dbReference>
<evidence type="ECO:0000256" key="2">
    <source>
        <dbReference type="ARBA" id="ARBA00023015"/>
    </source>
</evidence>
<dbReference type="PROSITE" id="PS50931">
    <property type="entry name" value="HTH_LYSR"/>
    <property type="match status" value="1"/>
</dbReference>
<dbReference type="OrthoDB" id="7506954at2"/>
<name>A0A3S2VSQ7_9HYPH</name>
<dbReference type="InterPro" id="IPR036388">
    <property type="entry name" value="WH-like_DNA-bd_sf"/>
</dbReference>
<sequence>MSRPAPRAIASITEADLRLMRIFRVVAEAGGLTAAESRLRMERSTISRHLKALEERLGGCLCRRGPAGFELTEFGQVALRASVTACDALDQVRDALNSASRVVTGDLMIGLADNCLTNPDARIVPALARFREAAPAVRLHVTVHPAQELRSDVLARRLHLCITTAPVDRDRLDLHPLFVESFALYVGGGGPVPRLSDLARDGYVFITRDNDGRSGAFADRLGIARQAVATGLEAVATLLAGGGFVGFLPTHYAAALAGTYGFRPVREAEGAGYESQFCLVRERARPLSPAGDLFLTLAAAAHRPPVRPAVEAVPA</sequence>
<dbReference type="GO" id="GO:0000976">
    <property type="term" value="F:transcription cis-regulatory region binding"/>
    <property type="evidence" value="ECO:0007669"/>
    <property type="project" value="TreeGrafter"/>
</dbReference>
<dbReference type="AlphaFoldDB" id="A0A3S2VSQ7"/>
<organism evidence="6 7">
    <name type="scientific">Methylobacterium oryzihabitans</name>
    <dbReference type="NCBI Taxonomy" id="2499852"/>
    <lineage>
        <taxon>Bacteria</taxon>
        <taxon>Pseudomonadati</taxon>
        <taxon>Pseudomonadota</taxon>
        <taxon>Alphaproteobacteria</taxon>
        <taxon>Hyphomicrobiales</taxon>
        <taxon>Methylobacteriaceae</taxon>
        <taxon>Methylobacterium</taxon>
    </lineage>
</organism>
<gene>
    <name evidence="6" type="ORF">EOE48_05460</name>
</gene>
<keyword evidence="3" id="KW-0238">DNA-binding</keyword>
<keyword evidence="4" id="KW-0804">Transcription</keyword>
<dbReference type="RefSeq" id="WP_127727784.1">
    <property type="nucleotide sequence ID" value="NZ_SACP01000004.1"/>
</dbReference>
<feature type="domain" description="HTH lysR-type" evidence="5">
    <location>
        <begin position="16"/>
        <end position="72"/>
    </location>
</feature>
<dbReference type="Proteomes" id="UP000286997">
    <property type="component" value="Unassembled WGS sequence"/>
</dbReference>
<comment type="similarity">
    <text evidence="1">Belongs to the LysR transcriptional regulatory family.</text>
</comment>
<protein>
    <submittedName>
        <fullName evidence="6">LysR family transcriptional regulator</fullName>
    </submittedName>
</protein>
<keyword evidence="7" id="KW-1185">Reference proteome</keyword>
<dbReference type="InterPro" id="IPR036390">
    <property type="entry name" value="WH_DNA-bd_sf"/>
</dbReference>
<evidence type="ECO:0000256" key="1">
    <source>
        <dbReference type="ARBA" id="ARBA00009437"/>
    </source>
</evidence>
<proteinExistence type="inferred from homology"/>
<evidence type="ECO:0000259" key="5">
    <source>
        <dbReference type="PROSITE" id="PS50931"/>
    </source>
</evidence>
<dbReference type="SUPFAM" id="SSF53850">
    <property type="entry name" value="Periplasmic binding protein-like II"/>
    <property type="match status" value="1"/>
</dbReference>
<dbReference type="Pfam" id="PF00126">
    <property type="entry name" value="HTH_1"/>
    <property type="match status" value="1"/>
</dbReference>
<dbReference type="PANTHER" id="PTHR30126:SF98">
    <property type="entry name" value="HTH-TYPE TRANSCRIPTIONAL ACTIVATOR BAUR"/>
    <property type="match status" value="1"/>
</dbReference>
<evidence type="ECO:0000256" key="3">
    <source>
        <dbReference type="ARBA" id="ARBA00023125"/>
    </source>
</evidence>
<keyword evidence="2" id="KW-0805">Transcription regulation</keyword>
<accession>A0A3S2VSQ7</accession>
<dbReference type="PANTHER" id="PTHR30126">
    <property type="entry name" value="HTH-TYPE TRANSCRIPTIONAL REGULATOR"/>
    <property type="match status" value="1"/>
</dbReference>
<dbReference type="SUPFAM" id="SSF46785">
    <property type="entry name" value="Winged helix' DNA-binding domain"/>
    <property type="match status" value="1"/>
</dbReference>
<reference evidence="6 7" key="1">
    <citation type="submission" date="2019-01" db="EMBL/GenBank/DDBJ databases">
        <authorList>
            <person name="Chen W.-M."/>
        </authorList>
    </citation>
    <scope>NUCLEOTIDE SEQUENCE [LARGE SCALE GENOMIC DNA]</scope>
    <source>
        <strain evidence="6 7">TER-1</strain>
    </source>
</reference>
<dbReference type="CDD" id="cd05466">
    <property type="entry name" value="PBP2_LTTR_substrate"/>
    <property type="match status" value="1"/>
</dbReference>